<evidence type="ECO:0000256" key="1">
    <source>
        <dbReference type="SAM" id="MobiDB-lite"/>
    </source>
</evidence>
<feature type="compositionally biased region" description="Polar residues" evidence="1">
    <location>
        <begin position="361"/>
        <end position="372"/>
    </location>
</feature>
<keyword evidence="3" id="KW-1185">Reference proteome</keyword>
<proteinExistence type="predicted"/>
<gene>
    <name evidence="2" type="ORF">Pmar_PMAR019215</name>
</gene>
<name>C5KU67_PERM5</name>
<accession>C5KU67</accession>
<feature type="region of interest" description="Disordered" evidence="1">
    <location>
        <begin position="338"/>
        <end position="375"/>
    </location>
</feature>
<dbReference type="RefSeq" id="XP_002780314.1">
    <property type="nucleotide sequence ID" value="XM_002780268.1"/>
</dbReference>
<reference evidence="2 3" key="1">
    <citation type="submission" date="2008-07" db="EMBL/GenBank/DDBJ databases">
        <authorList>
            <person name="El-Sayed N."/>
            <person name="Caler E."/>
            <person name="Inman J."/>
            <person name="Amedeo P."/>
            <person name="Hass B."/>
            <person name="Wortman J."/>
        </authorList>
    </citation>
    <scope>NUCLEOTIDE SEQUENCE [LARGE SCALE GENOMIC DNA]</scope>
    <source>
        <strain evidence="3">ATCC 50983 / TXsc</strain>
    </source>
</reference>
<evidence type="ECO:0000313" key="2">
    <source>
        <dbReference type="EMBL" id="EER12109.1"/>
    </source>
</evidence>
<dbReference type="InParanoid" id="C5KU67"/>
<evidence type="ECO:0000313" key="3">
    <source>
        <dbReference type="Proteomes" id="UP000007800"/>
    </source>
</evidence>
<sequence>MFGSEPDFFGSFHGVGLLIEPSSNGGGYNHNYDNNVGDFNANATERIPMCGPQLAGNLPLLPQRAMVGSRRALDIVDDGLQDEVLYRRSSSITLPRDSSPYTLAKRAENARDYKRALYWHTQCIEQGIRAASAVMDVAGLFNKFGKKAEALTFMAQYKHLVPKDRYQGFRRLYERVEYDLNRPAQVAPRMLMVTLLPSESIRDSGMELGDPPQWYSADAIAYLGKLEKGPLNVKLLDRLFPNPEKIEYLAICEADPDTGAQVAYVQFESQSSARKAMVTEKVLCNILVTWPDKMASMLPPPEDAVTDKHVVQDSERCITSPFEPSLVVYRVPAGWAPQVPEAEPDEMDLRRTNSVREDNTPSRLASSSTTPCSEKLTDVSRADLVDLRSTSAGGLITERVRRDPSSVAQSRTLPSRGSDTAGQGWALQFTQKMICINRMLEGIPMASSQTQGIILAETYESVGRFDAAFKIYADTAILAGVQSQQQLGENYEVVDCVIRCAVIAAIWGGSFETGCRILDCVLSAHPSLEFLSKTANNLASLMSQTVEAMTGELEHDDNDHHHHQHS</sequence>
<feature type="compositionally biased region" description="Basic and acidic residues" evidence="1">
    <location>
        <begin position="347"/>
        <end position="360"/>
    </location>
</feature>
<protein>
    <submittedName>
        <fullName evidence="2">Uncharacterized protein</fullName>
    </submittedName>
</protein>
<organism evidence="3">
    <name type="scientific">Perkinsus marinus (strain ATCC 50983 / TXsc)</name>
    <dbReference type="NCBI Taxonomy" id="423536"/>
    <lineage>
        <taxon>Eukaryota</taxon>
        <taxon>Sar</taxon>
        <taxon>Alveolata</taxon>
        <taxon>Perkinsozoa</taxon>
        <taxon>Perkinsea</taxon>
        <taxon>Perkinsida</taxon>
        <taxon>Perkinsidae</taxon>
        <taxon>Perkinsus</taxon>
    </lineage>
</organism>
<dbReference type="EMBL" id="GG676180">
    <property type="protein sequence ID" value="EER12109.1"/>
    <property type="molecule type" value="Genomic_DNA"/>
</dbReference>
<dbReference type="OrthoDB" id="475887at2759"/>
<dbReference type="GeneID" id="9061097"/>
<feature type="region of interest" description="Disordered" evidence="1">
    <location>
        <begin position="395"/>
        <end position="421"/>
    </location>
</feature>
<dbReference type="Proteomes" id="UP000007800">
    <property type="component" value="Unassembled WGS sequence"/>
</dbReference>
<dbReference type="AlphaFoldDB" id="C5KU67"/>
<feature type="compositionally biased region" description="Polar residues" evidence="1">
    <location>
        <begin position="406"/>
        <end position="421"/>
    </location>
</feature>